<protein>
    <submittedName>
        <fullName evidence="6">SHS2 domain-containing protein</fullName>
    </submittedName>
</protein>
<reference evidence="6 7" key="1">
    <citation type="submission" date="2018-04" db="EMBL/GenBank/DDBJ databases">
        <title>Genomic Encyclopedia of Archaeal and Bacterial Type Strains, Phase II (KMG-II): from individual species to whole genera.</title>
        <authorList>
            <person name="Goeker M."/>
        </authorList>
    </citation>
    <scope>NUCLEOTIDE SEQUENCE [LARGE SCALE GENOMIC DNA]</scope>
    <source>
        <strain evidence="6 7">DSM 100162</strain>
    </source>
</reference>
<dbReference type="GO" id="GO:0008033">
    <property type="term" value="P:tRNA processing"/>
    <property type="evidence" value="ECO:0007669"/>
    <property type="project" value="UniProtKB-KW"/>
</dbReference>
<keyword evidence="7" id="KW-1185">Reference proteome</keyword>
<evidence type="ECO:0000256" key="1">
    <source>
        <dbReference type="ARBA" id="ARBA00007963"/>
    </source>
</evidence>
<evidence type="ECO:0000256" key="3">
    <source>
        <dbReference type="ARBA" id="ARBA00022723"/>
    </source>
</evidence>
<gene>
    <name evidence="6" type="ORF">C8N40_11264</name>
</gene>
<dbReference type="OrthoDB" id="839338at2"/>
<evidence type="ECO:0000256" key="4">
    <source>
        <dbReference type="ARBA" id="ARBA00022837"/>
    </source>
</evidence>
<evidence type="ECO:0000259" key="5">
    <source>
        <dbReference type="Pfam" id="PF01951"/>
    </source>
</evidence>
<name>A0A2T5YCL0_9BACT</name>
<dbReference type="GO" id="GO:0046872">
    <property type="term" value="F:metal ion binding"/>
    <property type="evidence" value="ECO:0007669"/>
    <property type="project" value="UniProtKB-KW"/>
</dbReference>
<comment type="similarity">
    <text evidence="1">Belongs to the archease family.</text>
</comment>
<dbReference type="Proteomes" id="UP000244225">
    <property type="component" value="Unassembled WGS sequence"/>
</dbReference>
<keyword evidence="2" id="KW-0819">tRNA processing</keyword>
<accession>A0A2T5YCL0</accession>
<sequence>MNKLTYLPQAANKCLKVEADTPEELFLGALQGMANLLKEGSCGGNIPSQLIHKISICSADLTSLLMDFLCQTLNLCHNYSAVFCKLSIDQLESTSIDGCLYGHYVEEFSHEIKSVTSPEGTVQQPETGTWQTELVFGL</sequence>
<keyword evidence="3" id="KW-0479">Metal-binding</keyword>
<dbReference type="Pfam" id="PF01951">
    <property type="entry name" value="Archease"/>
    <property type="match status" value="1"/>
</dbReference>
<organism evidence="6 7">
    <name type="scientific">Pontibacter mucosus</name>
    <dbReference type="NCBI Taxonomy" id="1649266"/>
    <lineage>
        <taxon>Bacteria</taxon>
        <taxon>Pseudomonadati</taxon>
        <taxon>Bacteroidota</taxon>
        <taxon>Cytophagia</taxon>
        <taxon>Cytophagales</taxon>
        <taxon>Hymenobacteraceae</taxon>
        <taxon>Pontibacter</taxon>
    </lineage>
</organism>
<evidence type="ECO:0000313" key="6">
    <source>
        <dbReference type="EMBL" id="PTX14217.1"/>
    </source>
</evidence>
<evidence type="ECO:0000256" key="2">
    <source>
        <dbReference type="ARBA" id="ARBA00022694"/>
    </source>
</evidence>
<proteinExistence type="inferred from homology"/>
<feature type="domain" description="Archease" evidence="5">
    <location>
        <begin position="6"/>
        <end position="136"/>
    </location>
</feature>
<evidence type="ECO:0000313" key="7">
    <source>
        <dbReference type="Proteomes" id="UP000244225"/>
    </source>
</evidence>
<dbReference type="RefSeq" id="WP_108213528.1">
    <property type="nucleotide sequence ID" value="NZ_QBKI01000012.1"/>
</dbReference>
<dbReference type="Gene3D" id="3.55.10.10">
    <property type="entry name" value="Archease domain"/>
    <property type="match status" value="1"/>
</dbReference>
<keyword evidence="4" id="KW-0106">Calcium</keyword>
<dbReference type="AlphaFoldDB" id="A0A2T5YCL0"/>
<dbReference type="SUPFAM" id="SSF69819">
    <property type="entry name" value="MTH1598-like"/>
    <property type="match status" value="1"/>
</dbReference>
<dbReference type="InterPro" id="IPR023572">
    <property type="entry name" value="Archease_dom"/>
</dbReference>
<comment type="caution">
    <text evidence="6">The sequence shown here is derived from an EMBL/GenBank/DDBJ whole genome shotgun (WGS) entry which is preliminary data.</text>
</comment>
<dbReference type="InterPro" id="IPR036820">
    <property type="entry name" value="Archease_dom_sf"/>
</dbReference>
<dbReference type="EMBL" id="QBKI01000012">
    <property type="protein sequence ID" value="PTX14217.1"/>
    <property type="molecule type" value="Genomic_DNA"/>
</dbReference>